<sequence>MSYDAHKKGVLEHGRDIKQILEQYNINVQPMF</sequence>
<dbReference type="AlphaFoldDB" id="A0A8S4BX47"/>
<accession>A0A8S4BX47</accession>
<organism evidence="1 2">
    <name type="scientific">Hyalomma marginatum</name>
    <dbReference type="NCBI Taxonomy" id="34627"/>
    <lineage>
        <taxon>Eukaryota</taxon>
        <taxon>Metazoa</taxon>
        <taxon>Ecdysozoa</taxon>
        <taxon>Arthropoda</taxon>
        <taxon>Chelicerata</taxon>
        <taxon>Arachnida</taxon>
        <taxon>Acari</taxon>
        <taxon>Parasitiformes</taxon>
        <taxon>Ixodida</taxon>
        <taxon>Ixodoidea</taxon>
        <taxon>Ixodidae</taxon>
        <taxon>Hyalomminae</taxon>
        <taxon>Hyalomma</taxon>
    </lineage>
</organism>
<dbReference type="EMBL" id="CAJVAF010000335">
    <property type="protein sequence ID" value="CAG7598511.1"/>
    <property type="molecule type" value="Genomic_DNA"/>
</dbReference>
<gene>
    <name evidence="1" type="ORF">MHYMCMPASI_01022</name>
</gene>
<reference evidence="1" key="1">
    <citation type="submission" date="2021-06" db="EMBL/GenBank/DDBJ databases">
        <authorList>
            <person name="Nardi T."/>
            <person name="Nardi T."/>
        </authorList>
    </citation>
    <scope>NUCLEOTIDE SEQUENCE</scope>
</reference>
<evidence type="ECO:0000313" key="1">
    <source>
        <dbReference type="EMBL" id="CAG7598511.1"/>
    </source>
</evidence>
<dbReference type="Proteomes" id="UP000837675">
    <property type="component" value="Unassembled WGS sequence"/>
</dbReference>
<evidence type="ECO:0000313" key="2">
    <source>
        <dbReference type="Proteomes" id="UP000837675"/>
    </source>
</evidence>
<comment type="caution">
    <text evidence="1">The sequence shown here is derived from an EMBL/GenBank/DDBJ whole genome shotgun (WGS) entry which is preliminary data.</text>
</comment>
<name>A0A8S4BX47_9ACAR</name>
<protein>
    <submittedName>
        <fullName evidence="1">Uncharacterized protein</fullName>
    </submittedName>
</protein>
<keyword evidence="2" id="KW-1185">Reference proteome</keyword>
<proteinExistence type="predicted"/>